<dbReference type="GO" id="GO:0002939">
    <property type="term" value="P:tRNA N1-guanine methylation"/>
    <property type="evidence" value="ECO:0007669"/>
    <property type="project" value="TreeGrafter"/>
</dbReference>
<name>L1MGE1_9CORY</name>
<dbReference type="AlphaFoldDB" id="L1MGE1"/>
<comment type="function">
    <text evidence="1 15">Specifically methylates guanosine-37 in various tRNAs.</text>
</comment>
<dbReference type="SUPFAM" id="SSF75217">
    <property type="entry name" value="alpha/beta knot"/>
    <property type="match status" value="1"/>
</dbReference>
<keyword evidence="7 15" id="KW-0963">Cytoplasm</keyword>
<feature type="binding site" evidence="15">
    <location>
        <position position="142"/>
    </location>
    <ligand>
        <name>S-adenosyl-L-methionine</name>
        <dbReference type="ChEBI" id="CHEBI:59789"/>
    </ligand>
</feature>
<keyword evidence="11 15" id="KW-0819">tRNA processing</keyword>
<evidence type="ECO:0000256" key="3">
    <source>
        <dbReference type="ARBA" id="ARBA00007630"/>
    </source>
</evidence>
<keyword evidence="9 15" id="KW-0808">Transferase</keyword>
<gene>
    <name evidence="15" type="primary">trmD</name>
    <name evidence="17" type="ORF">HMPREF9997_01523</name>
</gene>
<evidence type="ECO:0000256" key="14">
    <source>
        <dbReference type="ARBA" id="ARBA00047783"/>
    </source>
</evidence>
<dbReference type="PANTHER" id="PTHR46417:SF1">
    <property type="entry name" value="TRNA (GUANINE-N(1)-)-METHYLTRANSFERASE"/>
    <property type="match status" value="1"/>
</dbReference>
<evidence type="ECO:0000256" key="6">
    <source>
        <dbReference type="ARBA" id="ARBA00014679"/>
    </source>
</evidence>
<dbReference type="GO" id="GO:0005829">
    <property type="term" value="C:cytosol"/>
    <property type="evidence" value="ECO:0007669"/>
    <property type="project" value="TreeGrafter"/>
</dbReference>
<keyword evidence="8 15" id="KW-0489">Methyltransferase</keyword>
<dbReference type="STRING" id="1035195.HMPREF9997_01523"/>
<dbReference type="CDD" id="cd18080">
    <property type="entry name" value="TrmD-like"/>
    <property type="match status" value="1"/>
</dbReference>
<dbReference type="InterPro" id="IPR002649">
    <property type="entry name" value="tRNA_m1G_MeTrfase_TrmD"/>
</dbReference>
<evidence type="ECO:0000256" key="11">
    <source>
        <dbReference type="ARBA" id="ARBA00022694"/>
    </source>
</evidence>
<evidence type="ECO:0000256" key="12">
    <source>
        <dbReference type="ARBA" id="ARBA00029736"/>
    </source>
</evidence>
<evidence type="ECO:0000313" key="17">
    <source>
        <dbReference type="EMBL" id="EKX90308.1"/>
    </source>
</evidence>
<dbReference type="OrthoDB" id="9807416at2"/>
<dbReference type="EMBL" id="AMEM01000018">
    <property type="protein sequence ID" value="EKX90308.1"/>
    <property type="molecule type" value="Genomic_DNA"/>
</dbReference>
<comment type="subunit">
    <text evidence="4 15">Homodimer.</text>
</comment>
<evidence type="ECO:0000313" key="18">
    <source>
        <dbReference type="Proteomes" id="UP000010445"/>
    </source>
</evidence>
<comment type="subcellular location">
    <subcellularLocation>
        <location evidence="2 15">Cytoplasm</location>
    </subcellularLocation>
</comment>
<keyword evidence="10 15" id="KW-0949">S-adenosyl-L-methionine</keyword>
<protein>
    <recommendedName>
        <fullName evidence="6 15">tRNA (guanine-N(1)-)-methyltransferase</fullName>
        <ecNumber evidence="5 15">2.1.1.228</ecNumber>
    </recommendedName>
    <alternativeName>
        <fullName evidence="12 15">M1G-methyltransferase</fullName>
    </alternativeName>
    <alternativeName>
        <fullName evidence="13 15">tRNA [GM37] methyltransferase</fullName>
    </alternativeName>
</protein>
<dbReference type="InterPro" id="IPR029026">
    <property type="entry name" value="tRNA_m1G_MTases_N"/>
</dbReference>
<dbReference type="InterPro" id="IPR029028">
    <property type="entry name" value="Alpha/beta_knot_MTases"/>
</dbReference>
<dbReference type="Proteomes" id="UP000010445">
    <property type="component" value="Unassembled WGS sequence"/>
</dbReference>
<dbReference type="FunFam" id="1.10.1270.20:FF:000001">
    <property type="entry name" value="tRNA (guanine-N(1)-)-methyltransferase"/>
    <property type="match status" value="1"/>
</dbReference>
<dbReference type="PATRIC" id="fig|1035195.3.peg.1372"/>
<dbReference type="Gene3D" id="1.10.1270.20">
    <property type="entry name" value="tRNA(m1g37)methyltransferase, domain 2"/>
    <property type="match status" value="1"/>
</dbReference>
<evidence type="ECO:0000256" key="15">
    <source>
        <dbReference type="HAMAP-Rule" id="MF_00605"/>
    </source>
</evidence>
<dbReference type="HAMAP" id="MF_00605">
    <property type="entry name" value="TrmD"/>
    <property type="match status" value="1"/>
</dbReference>
<feature type="domain" description="tRNA methyltransferase TRMD/TRM10-type" evidence="16">
    <location>
        <begin position="1"/>
        <end position="258"/>
    </location>
</feature>
<dbReference type="GO" id="GO:0052906">
    <property type="term" value="F:tRNA (guanine(37)-N1)-methyltransferase activity"/>
    <property type="evidence" value="ECO:0007669"/>
    <property type="project" value="UniProtKB-UniRule"/>
</dbReference>
<evidence type="ECO:0000256" key="1">
    <source>
        <dbReference type="ARBA" id="ARBA00002634"/>
    </source>
</evidence>
<dbReference type="InterPro" id="IPR023148">
    <property type="entry name" value="tRNA_m1G_MeTrfase_C_sf"/>
</dbReference>
<dbReference type="InterPro" id="IPR016009">
    <property type="entry name" value="tRNA_MeTrfase_TRMD/TRM10"/>
</dbReference>
<dbReference type="PANTHER" id="PTHR46417">
    <property type="entry name" value="TRNA (GUANINE-N(1)-)-METHYLTRANSFERASE"/>
    <property type="match status" value="1"/>
</dbReference>
<sequence length="384" mass="41914">MRLDVITIFPEYLDPFRHALLGKAIEKNILQVGVHNLRDWATDVHKSVDDTPYGGGPGMVMKPEVWGPALDDIAVGVADAPLLESAQPHLIKSSDADVHGGGDQEGVDKKPLLIVPTPAGKPFTQDMARSWSAENHIVFACGRYEGIDQRVIDDATRNYRVEEVSIGDYVLIGGEVAVLVIAEAIVRLIPGVLGNTRSHEEDSFSDGLLEGPSYTKPRTWRGHSVPDVLFSGNHALVDRWRRDQSLLRTASRRPDLIDALRASGGLNSADESVLDKIAAARPVRVSLNVLLTPAEWVRSQALLSDVEGFTVESVDAEEMSGFCEAENMLVAQYQQLHGRSPVVEVVHRIEITGTTTLSDRDVTRAVVNSAFPDGTLWYGTTIAE</sequence>
<evidence type="ECO:0000259" key="16">
    <source>
        <dbReference type="Pfam" id="PF01746"/>
    </source>
</evidence>
<proteinExistence type="inferred from homology"/>
<dbReference type="HOGENOM" id="CLU_047363_0_0_11"/>
<evidence type="ECO:0000256" key="4">
    <source>
        <dbReference type="ARBA" id="ARBA00011738"/>
    </source>
</evidence>
<evidence type="ECO:0000256" key="8">
    <source>
        <dbReference type="ARBA" id="ARBA00022603"/>
    </source>
</evidence>
<comment type="catalytic activity">
    <reaction evidence="14 15">
        <text>guanosine(37) in tRNA + S-adenosyl-L-methionine = N(1)-methylguanosine(37) in tRNA + S-adenosyl-L-homocysteine + H(+)</text>
        <dbReference type="Rhea" id="RHEA:36899"/>
        <dbReference type="Rhea" id="RHEA-COMP:10145"/>
        <dbReference type="Rhea" id="RHEA-COMP:10147"/>
        <dbReference type="ChEBI" id="CHEBI:15378"/>
        <dbReference type="ChEBI" id="CHEBI:57856"/>
        <dbReference type="ChEBI" id="CHEBI:59789"/>
        <dbReference type="ChEBI" id="CHEBI:73542"/>
        <dbReference type="ChEBI" id="CHEBI:74269"/>
        <dbReference type="EC" id="2.1.1.228"/>
    </reaction>
</comment>
<reference evidence="17 18" key="1">
    <citation type="submission" date="2012-05" db="EMBL/GenBank/DDBJ databases">
        <authorList>
            <person name="Weinstock G."/>
            <person name="Sodergren E."/>
            <person name="Lobos E.A."/>
            <person name="Fulton L."/>
            <person name="Fulton R."/>
            <person name="Courtney L."/>
            <person name="Fronick C."/>
            <person name="O'Laughlin M."/>
            <person name="Godfrey J."/>
            <person name="Wilson R.M."/>
            <person name="Miner T."/>
            <person name="Farmer C."/>
            <person name="Delehaunty K."/>
            <person name="Cordes M."/>
            <person name="Minx P."/>
            <person name="Tomlinson C."/>
            <person name="Chen J."/>
            <person name="Wollam A."/>
            <person name="Pepin K.H."/>
            <person name="Bhonagiri V."/>
            <person name="Zhang X."/>
            <person name="Suruliraj S."/>
            <person name="Warren W."/>
            <person name="Mitreva M."/>
            <person name="Mardis E.R."/>
            <person name="Wilson R.K."/>
        </authorList>
    </citation>
    <scope>NUCLEOTIDE SEQUENCE [LARGE SCALE GENOMIC DNA]</scope>
    <source>
        <strain evidence="17 18">F0235</strain>
    </source>
</reference>
<evidence type="ECO:0000256" key="9">
    <source>
        <dbReference type="ARBA" id="ARBA00022679"/>
    </source>
</evidence>
<evidence type="ECO:0000256" key="13">
    <source>
        <dbReference type="ARBA" id="ARBA00033392"/>
    </source>
</evidence>
<evidence type="ECO:0000256" key="2">
    <source>
        <dbReference type="ARBA" id="ARBA00004496"/>
    </source>
</evidence>
<keyword evidence="18" id="KW-1185">Reference proteome</keyword>
<feature type="binding site" evidence="15">
    <location>
        <begin position="166"/>
        <end position="171"/>
    </location>
    <ligand>
        <name>S-adenosyl-L-methionine</name>
        <dbReference type="ChEBI" id="CHEBI:59789"/>
    </ligand>
</feature>
<dbReference type="Gene3D" id="3.40.1280.10">
    <property type="match status" value="1"/>
</dbReference>
<dbReference type="eggNOG" id="COG0336">
    <property type="taxonomic scope" value="Bacteria"/>
</dbReference>
<comment type="similarity">
    <text evidence="3 15">Belongs to the RNA methyltransferase TrmD family.</text>
</comment>
<accession>L1MGE1</accession>
<dbReference type="NCBIfam" id="NF000648">
    <property type="entry name" value="PRK00026.1"/>
    <property type="match status" value="1"/>
</dbReference>
<dbReference type="Pfam" id="PF01746">
    <property type="entry name" value="tRNA_m1G_MT"/>
    <property type="match status" value="1"/>
</dbReference>
<evidence type="ECO:0000256" key="5">
    <source>
        <dbReference type="ARBA" id="ARBA00012807"/>
    </source>
</evidence>
<evidence type="ECO:0000256" key="7">
    <source>
        <dbReference type="ARBA" id="ARBA00022490"/>
    </source>
</evidence>
<comment type="caution">
    <text evidence="17">The sequence shown here is derived from an EMBL/GenBank/DDBJ whole genome shotgun (WGS) entry which is preliminary data.</text>
</comment>
<evidence type="ECO:0000256" key="10">
    <source>
        <dbReference type="ARBA" id="ARBA00022691"/>
    </source>
</evidence>
<organism evidence="17 18">
    <name type="scientific">Corynebacterium durum F0235</name>
    <dbReference type="NCBI Taxonomy" id="1035195"/>
    <lineage>
        <taxon>Bacteria</taxon>
        <taxon>Bacillati</taxon>
        <taxon>Actinomycetota</taxon>
        <taxon>Actinomycetes</taxon>
        <taxon>Mycobacteriales</taxon>
        <taxon>Corynebacteriaceae</taxon>
        <taxon>Corynebacterium</taxon>
    </lineage>
</organism>
<dbReference type="EC" id="2.1.1.228" evidence="5 15"/>